<protein>
    <submittedName>
        <fullName evidence="9">Secreted peptide</fullName>
    </submittedName>
</protein>
<evidence type="ECO:0000256" key="4">
    <source>
        <dbReference type="ARBA" id="ARBA00022989"/>
    </source>
</evidence>
<evidence type="ECO:0000256" key="3">
    <source>
        <dbReference type="ARBA" id="ARBA00022692"/>
    </source>
</evidence>
<feature type="domain" description="CWH43-like N-terminal" evidence="7">
    <location>
        <begin position="11"/>
        <end position="67"/>
    </location>
</feature>
<evidence type="ECO:0000313" key="9">
    <source>
        <dbReference type="WBParaSite" id="nRc.2.0.1.t19147-RA"/>
    </source>
</evidence>
<evidence type="ECO:0000313" key="8">
    <source>
        <dbReference type="Proteomes" id="UP000887565"/>
    </source>
</evidence>
<dbReference type="Pfam" id="PF10277">
    <property type="entry name" value="Frag1"/>
    <property type="match status" value="1"/>
</dbReference>
<keyword evidence="3 6" id="KW-0812">Transmembrane</keyword>
<reference evidence="9" key="1">
    <citation type="submission" date="2022-11" db="UniProtKB">
        <authorList>
            <consortium name="WormBaseParasite"/>
        </authorList>
    </citation>
    <scope>IDENTIFICATION</scope>
</reference>
<dbReference type="AlphaFoldDB" id="A0A915J0D0"/>
<keyword evidence="4 6" id="KW-1133">Transmembrane helix</keyword>
<evidence type="ECO:0000256" key="5">
    <source>
        <dbReference type="ARBA" id="ARBA00023136"/>
    </source>
</evidence>
<keyword evidence="5 6" id="KW-0472">Membrane</keyword>
<keyword evidence="8" id="KW-1185">Reference proteome</keyword>
<dbReference type="InterPro" id="IPR050911">
    <property type="entry name" value="DRAM/TMEM150_Autophagy_Mod"/>
</dbReference>
<feature type="transmembrane region" description="Helical" evidence="6">
    <location>
        <begin position="52"/>
        <end position="70"/>
    </location>
</feature>
<evidence type="ECO:0000256" key="6">
    <source>
        <dbReference type="SAM" id="Phobius"/>
    </source>
</evidence>
<dbReference type="PANTHER" id="PTHR21324:SF2">
    <property type="entry name" value="EG:22E5.9 PROTEIN"/>
    <property type="match status" value="1"/>
</dbReference>
<dbReference type="InterPro" id="IPR019402">
    <property type="entry name" value="CWH43_N"/>
</dbReference>
<evidence type="ECO:0000256" key="1">
    <source>
        <dbReference type="ARBA" id="ARBA00004127"/>
    </source>
</evidence>
<comment type="similarity">
    <text evidence="2">Belongs to the DRAM/TMEM150 family.</text>
</comment>
<dbReference type="Proteomes" id="UP000887565">
    <property type="component" value="Unplaced"/>
</dbReference>
<proteinExistence type="inferred from homology"/>
<name>A0A915J0D0_ROMCU</name>
<dbReference type="WBParaSite" id="nRc.2.0.1.t19147-RA">
    <property type="protein sequence ID" value="nRc.2.0.1.t19147-RA"/>
    <property type="gene ID" value="nRc.2.0.1.g19147"/>
</dbReference>
<accession>A0A915J0D0</accession>
<dbReference type="PANTHER" id="PTHR21324">
    <property type="entry name" value="FASTING-INDUCIBLE INTEGRAL MEMBRANE PROTEIN TM6P1-RELATED"/>
    <property type="match status" value="1"/>
</dbReference>
<sequence length="79" mass="9235">MFIARLKVTSVLLVHFIGAFMCLGFGLFYQWAQTAVSFRMFPLYNGIRICRIRTFLSVLSTLAFISCKSINRNRRFNFI</sequence>
<organism evidence="8 9">
    <name type="scientific">Romanomermis culicivorax</name>
    <name type="common">Nematode worm</name>
    <dbReference type="NCBI Taxonomy" id="13658"/>
    <lineage>
        <taxon>Eukaryota</taxon>
        <taxon>Metazoa</taxon>
        <taxon>Ecdysozoa</taxon>
        <taxon>Nematoda</taxon>
        <taxon>Enoplea</taxon>
        <taxon>Dorylaimia</taxon>
        <taxon>Mermithida</taxon>
        <taxon>Mermithoidea</taxon>
        <taxon>Mermithidae</taxon>
        <taxon>Romanomermis</taxon>
    </lineage>
</organism>
<feature type="transmembrane region" description="Helical" evidence="6">
    <location>
        <begin position="12"/>
        <end position="32"/>
    </location>
</feature>
<evidence type="ECO:0000256" key="2">
    <source>
        <dbReference type="ARBA" id="ARBA00006565"/>
    </source>
</evidence>
<evidence type="ECO:0000259" key="7">
    <source>
        <dbReference type="Pfam" id="PF10277"/>
    </source>
</evidence>
<comment type="subcellular location">
    <subcellularLocation>
        <location evidence="1">Endomembrane system</location>
        <topology evidence="1">Multi-pass membrane protein</topology>
    </subcellularLocation>
</comment>